<reference evidence="1 2" key="1">
    <citation type="submission" date="2014-02" db="EMBL/GenBank/DDBJ databases">
        <authorList>
            <person name="Sibley D."/>
            <person name="Venepally P."/>
            <person name="Karamycheva S."/>
            <person name="Hadjithomas M."/>
            <person name="Khan A."/>
            <person name="Brunk B."/>
            <person name="Roos D."/>
            <person name="Caler E."/>
            <person name="Lorenzi H."/>
        </authorList>
    </citation>
    <scope>NUCLEOTIDE SEQUENCE [LARGE SCALE GENOMIC DNA]</scope>
    <source>
        <strain evidence="1 2">GAB2-2007-GAL-DOM2</strain>
    </source>
</reference>
<evidence type="ECO:0000313" key="2">
    <source>
        <dbReference type="Proteomes" id="UP000028837"/>
    </source>
</evidence>
<evidence type="ECO:0000313" key="1">
    <source>
        <dbReference type="EMBL" id="KFG29941.1"/>
    </source>
</evidence>
<dbReference type="VEuPathDB" id="ToxoDB:TGDOM2_401470"/>
<gene>
    <name evidence="1" type="ORF">TGDOM2_401470</name>
</gene>
<sequence length="104" mass="12186">MQVLICILRVRRQRKACAKVAWVFKESKKSIDGRHDKAFQNSESTDFVFENVQETSLHICYYLFLHSTHTTPHTNLLGPTSTSKCMQVCVYLYTCMEIRIYICM</sequence>
<dbReference type="Proteomes" id="UP000028837">
    <property type="component" value="Unassembled WGS sequence"/>
</dbReference>
<name>A0A086JCS3_TOXGO</name>
<dbReference type="EMBL" id="AHZU02001680">
    <property type="protein sequence ID" value="KFG29941.1"/>
    <property type="molecule type" value="Genomic_DNA"/>
</dbReference>
<comment type="caution">
    <text evidence="1">The sequence shown here is derived from an EMBL/GenBank/DDBJ whole genome shotgun (WGS) entry which is preliminary data.</text>
</comment>
<protein>
    <submittedName>
        <fullName evidence="1">Uncharacterized protein</fullName>
    </submittedName>
</protein>
<dbReference type="AlphaFoldDB" id="A0A086JCS3"/>
<proteinExistence type="predicted"/>
<organism evidence="1 2">
    <name type="scientific">Toxoplasma gondii GAB2-2007-GAL-DOM2</name>
    <dbReference type="NCBI Taxonomy" id="1130820"/>
    <lineage>
        <taxon>Eukaryota</taxon>
        <taxon>Sar</taxon>
        <taxon>Alveolata</taxon>
        <taxon>Apicomplexa</taxon>
        <taxon>Conoidasida</taxon>
        <taxon>Coccidia</taxon>
        <taxon>Eucoccidiorida</taxon>
        <taxon>Eimeriorina</taxon>
        <taxon>Sarcocystidae</taxon>
        <taxon>Toxoplasma</taxon>
    </lineage>
</organism>
<accession>A0A086JCS3</accession>